<comment type="caution">
    <text evidence="1">The sequence shown here is derived from an EMBL/GenBank/DDBJ whole genome shotgun (WGS) entry which is preliminary data.</text>
</comment>
<accession>A0A8J8NI31</accession>
<evidence type="ECO:0000313" key="2">
    <source>
        <dbReference type="Proteomes" id="UP000785679"/>
    </source>
</evidence>
<dbReference type="OrthoDB" id="10534309at2759"/>
<dbReference type="AlphaFoldDB" id="A0A8J8NI31"/>
<name>A0A8J8NI31_HALGN</name>
<evidence type="ECO:0000313" key="1">
    <source>
        <dbReference type="EMBL" id="TNV74936.1"/>
    </source>
</evidence>
<organism evidence="1 2">
    <name type="scientific">Halteria grandinella</name>
    <dbReference type="NCBI Taxonomy" id="5974"/>
    <lineage>
        <taxon>Eukaryota</taxon>
        <taxon>Sar</taxon>
        <taxon>Alveolata</taxon>
        <taxon>Ciliophora</taxon>
        <taxon>Intramacronucleata</taxon>
        <taxon>Spirotrichea</taxon>
        <taxon>Stichotrichia</taxon>
        <taxon>Sporadotrichida</taxon>
        <taxon>Halteriidae</taxon>
        <taxon>Halteria</taxon>
    </lineage>
</organism>
<proteinExistence type="predicted"/>
<sequence length="75" mass="8805">MIWYQQSVIQKIAQRRVKQLAKNQENTQQLLETTRVQSDLYDANFRSNSSKREGQLNALKTALQILKENEQALKK</sequence>
<dbReference type="Proteomes" id="UP000785679">
    <property type="component" value="Unassembled WGS sequence"/>
</dbReference>
<gene>
    <name evidence="1" type="ORF">FGO68_gene15499</name>
</gene>
<reference evidence="1" key="1">
    <citation type="submission" date="2019-06" db="EMBL/GenBank/DDBJ databases">
        <authorList>
            <person name="Zheng W."/>
        </authorList>
    </citation>
    <scope>NUCLEOTIDE SEQUENCE</scope>
    <source>
        <strain evidence="1">QDHG01</strain>
    </source>
</reference>
<dbReference type="EMBL" id="RRYP01016543">
    <property type="protein sequence ID" value="TNV74936.1"/>
    <property type="molecule type" value="Genomic_DNA"/>
</dbReference>
<protein>
    <submittedName>
        <fullName evidence="1">Uncharacterized protein</fullName>
    </submittedName>
</protein>
<keyword evidence="2" id="KW-1185">Reference proteome</keyword>